<evidence type="ECO:0000313" key="4">
    <source>
        <dbReference type="Proteomes" id="UP000500767"/>
    </source>
</evidence>
<dbReference type="KEGG" id="lck:HN018_23330"/>
<accession>A0A6M8HX31</accession>
<feature type="chain" id="PRO_5026954540" evidence="2">
    <location>
        <begin position="23"/>
        <end position="332"/>
    </location>
</feature>
<evidence type="ECO:0000313" key="3">
    <source>
        <dbReference type="EMBL" id="QKE93119.1"/>
    </source>
</evidence>
<dbReference type="RefSeq" id="WP_171833905.1">
    <property type="nucleotide sequence ID" value="NZ_CP053709.1"/>
</dbReference>
<name>A0A6M8HX31_9PROT</name>
<feature type="signal peptide" evidence="2">
    <location>
        <begin position="1"/>
        <end position="22"/>
    </location>
</feature>
<dbReference type="AlphaFoldDB" id="A0A6M8HX31"/>
<dbReference type="InterPro" id="IPR022073">
    <property type="entry name" value="T4BSS_DotH_IcmK"/>
</dbReference>
<dbReference type="Proteomes" id="UP000500767">
    <property type="component" value="Plasmid unnamed1"/>
</dbReference>
<dbReference type="EMBL" id="CP053709">
    <property type="protein sequence ID" value="QKE93119.1"/>
    <property type="molecule type" value="Genomic_DNA"/>
</dbReference>
<gene>
    <name evidence="3" type="ORF">HN018_23330</name>
</gene>
<keyword evidence="2" id="KW-0732">Signal</keyword>
<feature type="compositionally biased region" description="Polar residues" evidence="1">
    <location>
        <begin position="26"/>
        <end position="41"/>
    </location>
</feature>
<evidence type="ECO:0000256" key="1">
    <source>
        <dbReference type="SAM" id="MobiDB-lite"/>
    </source>
</evidence>
<keyword evidence="4" id="KW-1185">Reference proteome</keyword>
<keyword evidence="3" id="KW-0614">Plasmid</keyword>
<geneLocation type="plasmid" evidence="3 4">
    <name>unnamed1</name>
</geneLocation>
<reference evidence="3 4" key="1">
    <citation type="journal article" date="2014" name="World J. Microbiol. Biotechnol.">
        <title>Biodiversity and physiological characteristics of Antarctic and Arctic lichens-associated bacteria.</title>
        <authorList>
            <person name="Lee Y.M."/>
            <person name="Kim E.H."/>
            <person name="Lee H.K."/>
            <person name="Hong S.G."/>
        </authorList>
    </citation>
    <scope>NUCLEOTIDE SEQUENCE [LARGE SCALE GENOMIC DNA]</scope>
    <source>
        <strain evidence="3 4">PAMC 26569</strain>
        <plasmid evidence="3">unnamed1</plasmid>
    </source>
</reference>
<dbReference type="Pfam" id="PF12293">
    <property type="entry name" value="T4BSS_DotH_IcmK"/>
    <property type="match status" value="1"/>
</dbReference>
<organism evidence="3 4">
    <name type="scientific">Lichenicola cladoniae</name>
    <dbReference type="NCBI Taxonomy" id="1484109"/>
    <lineage>
        <taxon>Bacteria</taxon>
        <taxon>Pseudomonadati</taxon>
        <taxon>Pseudomonadota</taxon>
        <taxon>Alphaproteobacteria</taxon>
        <taxon>Acetobacterales</taxon>
        <taxon>Acetobacteraceae</taxon>
        <taxon>Lichenicola</taxon>
    </lineage>
</organism>
<sequence length="332" mass="34535">MRRNTLLTTVLLVALTPSAVLGQTGPGSTLASDTSAQTPGSQGLDGLDSAGQRAVRNAIPFTPEMIQELQRRYGAAQQAQEQGTQLVASPVSRMVSVAFAPGQATNIVQTVRGYPTAISFFDATGQPWPIGWNTNSNAANVAGGTNCNSSQSGSGGDGSPSVNAVGFYVCVPVKGSNTIEITPMSMVPRGGLVVNLQNAPKPLSFLLISGRDRYDADMSIHVSDRGPNAKVMVDTRPGAPITGAPYLNSMLAGIAPADAVPLDVSGVSPDEVRAWRLGGETYIRTRYTLMSPAWDASQSGEGGTTIYAIPSTPVVLLSANSRTVSAELKEAR</sequence>
<evidence type="ECO:0000256" key="2">
    <source>
        <dbReference type="SAM" id="SignalP"/>
    </source>
</evidence>
<feature type="region of interest" description="Disordered" evidence="1">
    <location>
        <begin position="23"/>
        <end position="48"/>
    </location>
</feature>
<proteinExistence type="predicted"/>
<protein>
    <submittedName>
        <fullName evidence="3">Type IV secretion protein DotH</fullName>
    </submittedName>
</protein>